<dbReference type="AlphaFoldDB" id="A0A0B9ANW0"/>
<keyword evidence="3 7" id="KW-0812">Transmembrane</keyword>
<sequence>MNPLREIRTNPRQFFPSVLVVFIAGLFGTAIMQGIAILTAWLSSEKMIAESETAQNLLSMVGFTFFLIALFVSAIVIANTFSIIIAGRSRQLALLRLIGASSKRLRRAASVEGLIISVPAAVLAFAASTGLATAAQNYLGNAITEKAALLTPTMAVPALATIIVTWLSAYLGARRITGISPIEATSQAVESRPEDARASLGGLTASLILLSMGMTFLVNSVIGAADHRISLMRVVLTAFGSGLTFIGVIIGHPWILPPVQAAVGWLCGRTAVSRLAASTIARHPTRNARTVIGLVIGITLIVMFATAMTTFRDQLLRYARSLGDEGWGGLEDALATVIDKSMLFAFTLILFSVIIAVIGVANTLMLSVRQRTQEIGLLMALGQTPKRVRRMITAEGLQLSLTACLVAVPLGIGFGWVGALTLLSPLLGLFAPSVPWVVVIAVVAGTLLAVFVASREPARAATSISPVEALEAV</sequence>
<dbReference type="PATRIC" id="fig|1703.6.peg.2045"/>
<protein>
    <recommendedName>
        <fullName evidence="8">ABC3 transporter permease C-terminal domain-containing protein</fullName>
    </recommendedName>
</protein>
<feature type="transmembrane region" description="Helical" evidence="7">
    <location>
        <begin position="434"/>
        <end position="453"/>
    </location>
</feature>
<feature type="transmembrane region" description="Helical" evidence="7">
    <location>
        <begin position="147"/>
        <end position="171"/>
    </location>
</feature>
<dbReference type="PANTHER" id="PTHR30572">
    <property type="entry name" value="MEMBRANE COMPONENT OF TRANSPORTER-RELATED"/>
    <property type="match status" value="1"/>
</dbReference>
<feature type="transmembrane region" description="Helical" evidence="7">
    <location>
        <begin position="200"/>
        <end position="222"/>
    </location>
</feature>
<name>A0A0B9ANW0_BRELN</name>
<evidence type="ECO:0000256" key="7">
    <source>
        <dbReference type="SAM" id="Phobius"/>
    </source>
</evidence>
<dbReference type="InterPro" id="IPR050250">
    <property type="entry name" value="Macrolide_Exporter_MacB"/>
</dbReference>
<dbReference type="Proteomes" id="UP000031488">
    <property type="component" value="Unassembled WGS sequence"/>
</dbReference>
<feature type="domain" description="ABC3 transporter permease C-terminal" evidence="8">
    <location>
        <begin position="64"/>
        <end position="181"/>
    </location>
</feature>
<feature type="transmembrane region" description="Helical" evidence="7">
    <location>
        <begin position="291"/>
        <end position="311"/>
    </location>
</feature>
<keyword evidence="10" id="KW-1185">Reference proteome</keyword>
<evidence type="ECO:0000256" key="4">
    <source>
        <dbReference type="ARBA" id="ARBA00022989"/>
    </source>
</evidence>
<keyword evidence="5 7" id="KW-0472">Membrane</keyword>
<evidence type="ECO:0000259" key="8">
    <source>
        <dbReference type="Pfam" id="PF02687"/>
    </source>
</evidence>
<dbReference type="OrthoDB" id="9780560at2"/>
<reference evidence="9 10" key="1">
    <citation type="submission" date="2014-11" db="EMBL/GenBank/DDBJ databases">
        <title>Draft Genome Sequence of Brevibacterium linens AE038-8.</title>
        <authorList>
            <person name="Maizel D."/>
            <person name="Utturkar S.M."/>
            <person name="Brown S.D."/>
            <person name="Ferrero M."/>
            <person name="Rosen B.P."/>
        </authorList>
    </citation>
    <scope>NUCLEOTIDE SEQUENCE [LARGE SCALE GENOMIC DNA]</scope>
    <source>
        <strain evidence="9 10">AE038-8</strain>
    </source>
</reference>
<comment type="similarity">
    <text evidence="6">Belongs to the ABC-4 integral membrane protein family.</text>
</comment>
<evidence type="ECO:0000313" key="10">
    <source>
        <dbReference type="Proteomes" id="UP000031488"/>
    </source>
</evidence>
<dbReference type="EMBL" id="JTJZ01000019">
    <property type="protein sequence ID" value="KHS52499.1"/>
    <property type="molecule type" value="Genomic_DNA"/>
</dbReference>
<organism evidence="9 10">
    <name type="scientific">Brevibacterium linens</name>
    <dbReference type="NCBI Taxonomy" id="1703"/>
    <lineage>
        <taxon>Bacteria</taxon>
        <taxon>Bacillati</taxon>
        <taxon>Actinomycetota</taxon>
        <taxon>Actinomycetes</taxon>
        <taxon>Micrococcales</taxon>
        <taxon>Brevibacteriaceae</taxon>
        <taxon>Brevibacterium</taxon>
    </lineage>
</organism>
<comment type="caution">
    <text evidence="9">The sequence shown here is derived from an EMBL/GenBank/DDBJ whole genome shotgun (WGS) entry which is preliminary data.</text>
</comment>
<feature type="transmembrane region" description="Helical" evidence="7">
    <location>
        <begin position="14"/>
        <end position="42"/>
    </location>
</feature>
<feature type="transmembrane region" description="Helical" evidence="7">
    <location>
        <begin position="108"/>
        <end position="127"/>
    </location>
</feature>
<feature type="transmembrane region" description="Helical" evidence="7">
    <location>
        <begin position="62"/>
        <end position="87"/>
    </location>
</feature>
<feature type="domain" description="ABC3 transporter permease C-terminal" evidence="8">
    <location>
        <begin position="347"/>
        <end position="466"/>
    </location>
</feature>
<dbReference type="STRING" id="1703.BLSMQ_3024"/>
<keyword evidence="4 7" id="KW-1133">Transmembrane helix</keyword>
<dbReference type="GO" id="GO:0005886">
    <property type="term" value="C:plasma membrane"/>
    <property type="evidence" value="ECO:0007669"/>
    <property type="project" value="UniProtKB-SubCell"/>
</dbReference>
<dbReference type="PANTHER" id="PTHR30572:SF4">
    <property type="entry name" value="ABC TRANSPORTER PERMEASE YTRF"/>
    <property type="match status" value="1"/>
</dbReference>
<evidence type="ECO:0000256" key="6">
    <source>
        <dbReference type="ARBA" id="ARBA00038076"/>
    </source>
</evidence>
<evidence type="ECO:0000256" key="5">
    <source>
        <dbReference type="ARBA" id="ARBA00023136"/>
    </source>
</evidence>
<feature type="transmembrane region" description="Helical" evidence="7">
    <location>
        <begin position="399"/>
        <end position="422"/>
    </location>
</feature>
<gene>
    <name evidence="9" type="ORF">AE0388_2149</name>
</gene>
<feature type="transmembrane region" description="Helical" evidence="7">
    <location>
        <begin position="234"/>
        <end position="256"/>
    </location>
</feature>
<dbReference type="InterPro" id="IPR003838">
    <property type="entry name" value="ABC3_permease_C"/>
</dbReference>
<dbReference type="RefSeq" id="WP_039209983.1">
    <property type="nucleotide sequence ID" value="NZ_JTJZ01000019.1"/>
</dbReference>
<evidence type="ECO:0000256" key="1">
    <source>
        <dbReference type="ARBA" id="ARBA00004651"/>
    </source>
</evidence>
<feature type="transmembrane region" description="Helical" evidence="7">
    <location>
        <begin position="342"/>
        <end position="364"/>
    </location>
</feature>
<evidence type="ECO:0000256" key="2">
    <source>
        <dbReference type="ARBA" id="ARBA00022475"/>
    </source>
</evidence>
<evidence type="ECO:0000256" key="3">
    <source>
        <dbReference type="ARBA" id="ARBA00022692"/>
    </source>
</evidence>
<proteinExistence type="inferred from homology"/>
<comment type="subcellular location">
    <subcellularLocation>
        <location evidence="1">Cell membrane</location>
        <topology evidence="1">Multi-pass membrane protein</topology>
    </subcellularLocation>
</comment>
<accession>A0A0B9ANW0</accession>
<evidence type="ECO:0000313" key="9">
    <source>
        <dbReference type="EMBL" id="KHS52499.1"/>
    </source>
</evidence>
<keyword evidence="2" id="KW-1003">Cell membrane</keyword>
<dbReference type="GO" id="GO:0022857">
    <property type="term" value="F:transmembrane transporter activity"/>
    <property type="evidence" value="ECO:0007669"/>
    <property type="project" value="TreeGrafter"/>
</dbReference>
<dbReference type="Pfam" id="PF02687">
    <property type="entry name" value="FtsX"/>
    <property type="match status" value="2"/>
</dbReference>